<feature type="domain" description="Mechanosensitive ion channel MscS" evidence="10">
    <location>
        <begin position="654"/>
        <end position="720"/>
    </location>
</feature>
<feature type="signal peptide" evidence="9">
    <location>
        <begin position="1"/>
        <end position="25"/>
    </location>
</feature>
<dbReference type="InterPro" id="IPR006686">
    <property type="entry name" value="MscS_channel_CS"/>
</dbReference>
<dbReference type="InterPro" id="IPR011066">
    <property type="entry name" value="MscS_channel_C_sf"/>
</dbReference>
<evidence type="ECO:0000256" key="2">
    <source>
        <dbReference type="ARBA" id="ARBA00008017"/>
    </source>
</evidence>
<feature type="transmembrane region" description="Helical" evidence="8">
    <location>
        <begin position="570"/>
        <end position="591"/>
    </location>
</feature>
<dbReference type="SUPFAM" id="SSF82861">
    <property type="entry name" value="Mechanosensitive channel protein MscS (YggB), transmembrane region"/>
    <property type="match status" value="1"/>
</dbReference>
<feature type="transmembrane region" description="Helical" evidence="8">
    <location>
        <begin position="285"/>
        <end position="306"/>
    </location>
</feature>
<feature type="compositionally biased region" description="Basic and acidic residues" evidence="7">
    <location>
        <begin position="132"/>
        <end position="141"/>
    </location>
</feature>
<evidence type="ECO:0000256" key="7">
    <source>
        <dbReference type="SAM" id="MobiDB-lite"/>
    </source>
</evidence>
<evidence type="ECO:0000256" key="1">
    <source>
        <dbReference type="ARBA" id="ARBA00004651"/>
    </source>
</evidence>
<proteinExistence type="inferred from homology"/>
<keyword evidence="4 8" id="KW-0812">Transmembrane</keyword>
<dbReference type="InterPro" id="IPR011014">
    <property type="entry name" value="MscS_channel_TM-2"/>
</dbReference>
<dbReference type="Gene3D" id="2.30.30.60">
    <property type="match status" value="1"/>
</dbReference>
<feature type="transmembrane region" description="Helical" evidence="8">
    <location>
        <begin position="433"/>
        <end position="460"/>
    </location>
</feature>
<keyword evidence="6 8" id="KW-0472">Membrane</keyword>
<feature type="transmembrane region" description="Helical" evidence="8">
    <location>
        <begin position="638"/>
        <end position="665"/>
    </location>
</feature>
<dbReference type="SUPFAM" id="SSF50182">
    <property type="entry name" value="Sm-like ribonucleoproteins"/>
    <property type="match status" value="1"/>
</dbReference>
<dbReference type="InterPro" id="IPR052702">
    <property type="entry name" value="MscS-like_channel"/>
</dbReference>
<evidence type="ECO:0000256" key="8">
    <source>
        <dbReference type="SAM" id="Phobius"/>
    </source>
</evidence>
<dbReference type="InterPro" id="IPR010920">
    <property type="entry name" value="LSM_dom_sf"/>
</dbReference>
<reference evidence="12" key="1">
    <citation type="submission" date="2022-10" db="EMBL/GenBank/DDBJ databases">
        <authorList>
            <person name="Botero Cardona J."/>
        </authorList>
    </citation>
    <scope>NUCLEOTIDE SEQUENCE</scope>
    <source>
        <strain evidence="12">R-83534</strain>
    </source>
</reference>
<evidence type="ECO:0000259" key="10">
    <source>
        <dbReference type="Pfam" id="PF00924"/>
    </source>
</evidence>
<evidence type="ECO:0000256" key="5">
    <source>
        <dbReference type="ARBA" id="ARBA00022989"/>
    </source>
</evidence>
<evidence type="ECO:0000313" key="12">
    <source>
        <dbReference type="EMBL" id="CAI3950877.1"/>
    </source>
</evidence>
<feature type="transmembrane region" description="Helical" evidence="8">
    <location>
        <begin position="612"/>
        <end position="632"/>
    </location>
</feature>
<evidence type="ECO:0000259" key="11">
    <source>
        <dbReference type="Pfam" id="PF21088"/>
    </source>
</evidence>
<dbReference type="InterPro" id="IPR049142">
    <property type="entry name" value="MS_channel_1st"/>
</dbReference>
<protein>
    <submittedName>
        <fullName evidence="12">Small-conductance mechanosensitive channel MscK (MscK)</fullName>
    </submittedName>
</protein>
<dbReference type="Gene3D" id="1.10.287.1260">
    <property type="match status" value="1"/>
</dbReference>
<dbReference type="Proteomes" id="UP001154272">
    <property type="component" value="Unassembled WGS sequence"/>
</dbReference>
<dbReference type="PANTHER" id="PTHR30347:SF9">
    <property type="entry name" value="MINICONDUCTANCE MECHANOSENSITIVE CHANNEL MSCM"/>
    <property type="match status" value="1"/>
</dbReference>
<dbReference type="InterPro" id="IPR023408">
    <property type="entry name" value="MscS_beta-dom_sf"/>
</dbReference>
<dbReference type="PROSITE" id="PS01246">
    <property type="entry name" value="UPF0003"/>
    <property type="match status" value="1"/>
</dbReference>
<dbReference type="InterPro" id="IPR006685">
    <property type="entry name" value="MscS_channel_2nd"/>
</dbReference>
<comment type="subcellular location">
    <subcellularLocation>
        <location evidence="1">Cell membrane</location>
        <topology evidence="1">Multi-pass membrane protein</topology>
    </subcellularLocation>
</comment>
<dbReference type="PANTHER" id="PTHR30347">
    <property type="entry name" value="POTASSIUM CHANNEL RELATED"/>
    <property type="match status" value="1"/>
</dbReference>
<name>A0ABM9HS12_9PROT</name>
<feature type="chain" id="PRO_5045788328" evidence="9">
    <location>
        <begin position="26"/>
        <end position="826"/>
    </location>
</feature>
<evidence type="ECO:0000256" key="6">
    <source>
        <dbReference type="ARBA" id="ARBA00023136"/>
    </source>
</evidence>
<feature type="transmembrane region" description="Helical" evidence="8">
    <location>
        <begin position="466"/>
        <end position="493"/>
    </location>
</feature>
<feature type="transmembrane region" description="Helical" evidence="8">
    <location>
        <begin position="364"/>
        <end position="384"/>
    </location>
</feature>
<dbReference type="EMBL" id="CAMXCH010000003">
    <property type="protein sequence ID" value="CAI3950877.1"/>
    <property type="molecule type" value="Genomic_DNA"/>
</dbReference>
<dbReference type="Pfam" id="PF00924">
    <property type="entry name" value="MS_channel_2nd"/>
    <property type="match status" value="1"/>
</dbReference>
<comment type="caution">
    <text evidence="12">The sequence shown here is derived from an EMBL/GenBank/DDBJ whole genome shotgun (WGS) entry which is preliminary data.</text>
</comment>
<evidence type="ECO:0000313" key="13">
    <source>
        <dbReference type="Proteomes" id="UP001154272"/>
    </source>
</evidence>
<accession>A0ABM9HS12</accession>
<comment type="similarity">
    <text evidence="2">Belongs to the MscS (TC 1.A.23) family.</text>
</comment>
<keyword evidence="5 8" id="KW-1133">Transmembrane helix</keyword>
<keyword evidence="13" id="KW-1185">Reference proteome</keyword>
<keyword evidence="9" id="KW-0732">Signal</keyword>
<feature type="transmembrane region" description="Helical" evidence="8">
    <location>
        <begin position="326"/>
        <end position="343"/>
    </location>
</feature>
<sequence length="826" mass="90902">MKLIIRSFLIISVMLGITSLNSSYAQNTATDTTTKNSSAATPSIFVNTPDTTTQPQLDAMTKKLRNISKTLQSMGKSEDRNAFKNLLSQVQDISITASDLIKMLQPRLAGYTQALQTLKSTNDSTTDATTPKPDDKKKPVDNDNLEVNNYQQSLVKNRHDLQSKIQQATIIQLEANSQISQIQQSIENIQQVQLFTHLPSPLSGDFWHQIGLYHQADQSRISNIYTDFSSLFSQTWSNGTSSRLQMFGGILGALLIIFLARPLTEKLITKLVEKIIPPTRLRRSLMTLCAAILSSITAGVSATVIFTSLGYQDSVNHSAFEFSQHIIHQLYFCGFILGLYRGFLAVKSPQWRLLPIGDKTAKAINILPIIYAAIVFMLGVVNYINTTSGVSVFAQQLCNGFFTITAALLFLAIPIKLRQIGSERLTTGASPGLGFFFVAIALPIFCIICVITVLTGYIYLGFSMAVWLNWVALVFSTLTLLKILLIDITNLFFDPDRWVGQKIRLLGIKPQSMEQLATVITGAITVLTVLLIIASFVSPGNFDLVLFAQHLSLILQTQQIGNITISFGSIAQAFVIFIVSIYCIRLIRNWLNEKLFPKTTLDHATRNSIDTIFNYCCWIIVAVVILSTLGVTTQNITWIVSALSVGIGFGLQAIVQNFVSGLILLAERPVRLGDTVTVGGVKGTVKSIKVRATEIQLSDFSTLIVPNSQLITTSVQNSTRSRHMGLISIKLPVIAPKQMEQAKVLILDIMNNHPEVVETPKPSVLVDSITEIALVISITCYVNPTSSTDGVKSDILSEYLNEISKITTKDPVEKPAPEESLASEKK</sequence>
<gene>
    <name evidence="12" type="ORF">R83534S58_LOCUS1703</name>
</gene>
<evidence type="ECO:0000256" key="9">
    <source>
        <dbReference type="SAM" id="SignalP"/>
    </source>
</evidence>
<dbReference type="Pfam" id="PF21088">
    <property type="entry name" value="MS_channel_1st"/>
    <property type="match status" value="1"/>
</dbReference>
<dbReference type="RefSeq" id="WP_282024251.1">
    <property type="nucleotide sequence ID" value="NZ_CAMXCH010000003.1"/>
</dbReference>
<evidence type="ECO:0000256" key="4">
    <source>
        <dbReference type="ARBA" id="ARBA00022692"/>
    </source>
</evidence>
<evidence type="ECO:0000256" key="3">
    <source>
        <dbReference type="ARBA" id="ARBA00022475"/>
    </source>
</evidence>
<feature type="region of interest" description="Disordered" evidence="7">
    <location>
        <begin position="120"/>
        <end position="143"/>
    </location>
</feature>
<feature type="transmembrane region" description="Helical" evidence="8">
    <location>
        <begin position="390"/>
        <end position="413"/>
    </location>
</feature>
<organism evidence="12 13">
    <name type="scientific">Commensalibacter papalotli</name>
    <name type="common">ex Botero et al. 2024</name>
    <dbReference type="NCBI Taxonomy" id="2972766"/>
    <lineage>
        <taxon>Bacteria</taxon>
        <taxon>Pseudomonadati</taxon>
        <taxon>Pseudomonadota</taxon>
        <taxon>Alphaproteobacteria</taxon>
        <taxon>Acetobacterales</taxon>
        <taxon>Acetobacteraceae</taxon>
    </lineage>
</organism>
<dbReference type="Gene3D" id="3.30.70.100">
    <property type="match status" value="1"/>
</dbReference>
<feature type="transmembrane region" description="Helical" evidence="8">
    <location>
        <begin position="244"/>
        <end position="264"/>
    </location>
</feature>
<dbReference type="SUPFAM" id="SSF82689">
    <property type="entry name" value="Mechanosensitive channel protein MscS (YggB), C-terminal domain"/>
    <property type="match status" value="1"/>
</dbReference>
<keyword evidence="3" id="KW-1003">Cell membrane</keyword>
<feature type="transmembrane region" description="Helical" evidence="8">
    <location>
        <begin position="514"/>
        <end position="537"/>
    </location>
</feature>
<feature type="domain" description="Mechanosensitive ion channel transmembrane helices 2/3" evidence="11">
    <location>
        <begin position="611"/>
        <end position="652"/>
    </location>
</feature>